<name>A0ABX9ZHI5_9BURK</name>
<feature type="compositionally biased region" description="Basic and acidic residues" evidence="1">
    <location>
        <begin position="265"/>
        <end position="283"/>
    </location>
</feature>
<proteinExistence type="predicted"/>
<reference evidence="2 3" key="1">
    <citation type="submission" date="2018-12" db="EMBL/GenBank/DDBJ databases">
        <title>Whole genome sequence of a Pandoraea apista isolate from a patient with cystic fibrosis.</title>
        <authorList>
            <person name="Kenna D.T."/>
            <person name="Turton J.F."/>
        </authorList>
    </citation>
    <scope>NUCLEOTIDE SEQUENCE [LARGE SCALE GENOMIC DNA]</scope>
    <source>
        <strain evidence="2 3">Pa13324</strain>
    </source>
</reference>
<dbReference type="Proteomes" id="UP000270216">
    <property type="component" value="Unassembled WGS sequence"/>
</dbReference>
<protein>
    <submittedName>
        <fullName evidence="2">Uncharacterized protein</fullName>
    </submittedName>
</protein>
<feature type="compositionally biased region" description="Basic and acidic residues" evidence="1">
    <location>
        <begin position="125"/>
        <end position="141"/>
    </location>
</feature>
<evidence type="ECO:0000256" key="1">
    <source>
        <dbReference type="SAM" id="MobiDB-lite"/>
    </source>
</evidence>
<accession>A0ABX9ZHI5</accession>
<comment type="caution">
    <text evidence="2">The sequence shown here is derived from an EMBL/GenBank/DDBJ whole genome shotgun (WGS) entry which is preliminary data.</text>
</comment>
<feature type="region of interest" description="Disordered" evidence="1">
    <location>
        <begin position="260"/>
        <end position="290"/>
    </location>
</feature>
<feature type="region of interest" description="Disordered" evidence="1">
    <location>
        <begin position="96"/>
        <end position="162"/>
    </location>
</feature>
<evidence type="ECO:0000313" key="3">
    <source>
        <dbReference type="Proteomes" id="UP000270216"/>
    </source>
</evidence>
<gene>
    <name evidence="2" type="ORF">EJE83_24865</name>
</gene>
<dbReference type="RefSeq" id="WP_107337282.1">
    <property type="nucleotide sequence ID" value="NZ_PYYA01000001.1"/>
</dbReference>
<evidence type="ECO:0000313" key="2">
    <source>
        <dbReference type="EMBL" id="RSK74731.1"/>
    </source>
</evidence>
<sequence>MARIRTIKPDFWTDERVVELDMPARLFFIGSWNFADDNGNLPRSPRKLKMQVFPADAIDVEPLIHSLIAHGLFCEYTVKGEKYLHIKGFRKHQVINRPSKTGLPTPEMADPAEPLTDDSLTEGKGSGREVEGKGKEGKGEEQVVAEPTARDSEDAPAPPVSGEVVELPRAIAISKLMRSSGIEGCNGSNPIVLAWAADERITDDLLLTAADMAKKRNVARPGPAYLEPIVKQLLAPPKPKTPPLHTLDDAQLTQVGRECGAGEARVGESRDSYIDRIKRKQAENSRGAAA</sequence>
<organism evidence="2 3">
    <name type="scientific">Pandoraea apista</name>
    <dbReference type="NCBI Taxonomy" id="93218"/>
    <lineage>
        <taxon>Bacteria</taxon>
        <taxon>Pseudomonadati</taxon>
        <taxon>Pseudomonadota</taxon>
        <taxon>Betaproteobacteria</taxon>
        <taxon>Burkholderiales</taxon>
        <taxon>Burkholderiaceae</taxon>
        <taxon>Pandoraea</taxon>
    </lineage>
</organism>
<dbReference type="EMBL" id="RWHX01000083">
    <property type="protein sequence ID" value="RSK74731.1"/>
    <property type="molecule type" value="Genomic_DNA"/>
</dbReference>
<keyword evidence="3" id="KW-1185">Reference proteome</keyword>